<protein>
    <submittedName>
        <fullName evidence="3">Uncharacterized membrane-anchored protein YhcB (DUF1043 family)</fullName>
    </submittedName>
</protein>
<keyword evidence="1" id="KW-0175">Coiled coil</keyword>
<dbReference type="RefSeq" id="WP_198767367.1">
    <property type="nucleotide sequence ID" value="NZ_JAEACF010000001.1"/>
</dbReference>
<keyword evidence="2" id="KW-0812">Transmembrane</keyword>
<keyword evidence="2" id="KW-0472">Membrane</keyword>
<keyword evidence="2" id="KW-1133">Transmembrane helix</keyword>
<dbReference type="Proteomes" id="UP001549097">
    <property type="component" value="Unassembled WGS sequence"/>
</dbReference>
<accession>A0ABV2LJ07</accession>
<sequence length="67" mass="7786">MEILLALSGYLILFFVIYFAVRTGMNDSKQLMHIRTELSTIKSELELLRKQSANHEEEQASWENGKL</sequence>
<feature type="transmembrane region" description="Helical" evidence="2">
    <location>
        <begin position="6"/>
        <end position="25"/>
    </location>
</feature>
<dbReference type="EMBL" id="JBEPMP010000001">
    <property type="protein sequence ID" value="MET3728326.1"/>
    <property type="molecule type" value="Genomic_DNA"/>
</dbReference>
<name>A0ABV2LJ07_9BACL</name>
<comment type="caution">
    <text evidence="3">The sequence shown here is derived from an EMBL/GenBank/DDBJ whole genome shotgun (WGS) entry which is preliminary data.</text>
</comment>
<keyword evidence="4" id="KW-1185">Reference proteome</keyword>
<evidence type="ECO:0000313" key="3">
    <source>
        <dbReference type="EMBL" id="MET3728326.1"/>
    </source>
</evidence>
<organism evidence="3 4">
    <name type="scientific">Fictibacillus halophilus</name>
    <dbReference type="NCBI Taxonomy" id="1610490"/>
    <lineage>
        <taxon>Bacteria</taxon>
        <taxon>Bacillati</taxon>
        <taxon>Bacillota</taxon>
        <taxon>Bacilli</taxon>
        <taxon>Bacillales</taxon>
        <taxon>Fictibacillaceae</taxon>
        <taxon>Fictibacillus</taxon>
    </lineage>
</organism>
<evidence type="ECO:0000313" key="4">
    <source>
        <dbReference type="Proteomes" id="UP001549097"/>
    </source>
</evidence>
<evidence type="ECO:0000256" key="2">
    <source>
        <dbReference type="SAM" id="Phobius"/>
    </source>
</evidence>
<evidence type="ECO:0000256" key="1">
    <source>
        <dbReference type="SAM" id="Coils"/>
    </source>
</evidence>
<proteinExistence type="predicted"/>
<gene>
    <name evidence="3" type="ORF">ABID52_001907</name>
</gene>
<reference evidence="3 4" key="1">
    <citation type="submission" date="2024-06" db="EMBL/GenBank/DDBJ databases">
        <title>Genomic Encyclopedia of Type Strains, Phase IV (KMG-IV): sequencing the most valuable type-strain genomes for metagenomic binning, comparative biology and taxonomic classification.</title>
        <authorList>
            <person name="Goeker M."/>
        </authorList>
    </citation>
    <scope>NUCLEOTIDE SEQUENCE [LARGE SCALE GENOMIC DNA]</scope>
    <source>
        <strain evidence="3 4">DSM 100124</strain>
    </source>
</reference>
<feature type="coiled-coil region" evidence="1">
    <location>
        <begin position="31"/>
        <end position="58"/>
    </location>
</feature>